<gene>
    <name evidence="1" type="ORF">VDGE_09385</name>
</gene>
<protein>
    <submittedName>
        <fullName evidence="1">Uncharacterized protein</fullName>
    </submittedName>
</protein>
<dbReference type="PANTHER" id="PTHR21974">
    <property type="entry name" value="RE15880P"/>
    <property type="match status" value="1"/>
</dbReference>
<reference evidence="1 2" key="1">
    <citation type="submission" date="2018-12" db="EMBL/GenBank/DDBJ databases">
        <title>Genome of Verticillium dahliae isolate Getta Getta.</title>
        <authorList>
            <person name="Gardiner D.M."/>
        </authorList>
    </citation>
    <scope>NUCLEOTIDE SEQUENCE [LARGE SCALE GENOMIC DNA]</scope>
    <source>
        <strain evidence="1 2">Getta Getta</strain>
    </source>
</reference>
<evidence type="ECO:0000313" key="1">
    <source>
        <dbReference type="EMBL" id="RXG49585.1"/>
    </source>
</evidence>
<dbReference type="EMBL" id="RSDZ01000013">
    <property type="protein sequence ID" value="RXG49585.1"/>
    <property type="molecule type" value="Genomic_DNA"/>
</dbReference>
<organism evidence="1 2">
    <name type="scientific">Verticillium dahliae</name>
    <name type="common">Verticillium wilt</name>
    <dbReference type="NCBI Taxonomy" id="27337"/>
    <lineage>
        <taxon>Eukaryota</taxon>
        <taxon>Fungi</taxon>
        <taxon>Dikarya</taxon>
        <taxon>Ascomycota</taxon>
        <taxon>Pezizomycotina</taxon>
        <taxon>Sordariomycetes</taxon>
        <taxon>Hypocreomycetidae</taxon>
        <taxon>Glomerellales</taxon>
        <taxon>Plectosphaerellaceae</taxon>
        <taxon>Verticillium</taxon>
    </lineage>
</organism>
<dbReference type="PANTHER" id="PTHR21974:SF2">
    <property type="entry name" value="RE15880P"/>
    <property type="match status" value="1"/>
</dbReference>
<evidence type="ECO:0000313" key="2">
    <source>
        <dbReference type="Proteomes" id="UP000288725"/>
    </source>
</evidence>
<name>A0A366NTY3_VERDA</name>
<dbReference type="Proteomes" id="UP000288725">
    <property type="component" value="Unassembled WGS sequence"/>
</dbReference>
<dbReference type="AlphaFoldDB" id="A0A366NTY3"/>
<dbReference type="SMR" id="A0A366NTY3"/>
<comment type="caution">
    <text evidence="1">The sequence shown here is derived from an EMBL/GenBank/DDBJ whole genome shotgun (WGS) entry which is preliminary data.</text>
</comment>
<accession>A0A366NTY3</accession>
<sequence length="377" mass="42308">MTSIQSQIEAAASKNSELLSILRETDHATPSLLQQTRLLQDLTTELQASAKRCRDLERRRESELKDHEKYRDSVTRRFLHKAVGRSNQFADKAAKEEREYFDVLQAAQRETSLHDSLKEQADQAQQVKTDLEQQVARHRDAQRALDELYGGIFAGPTQGFPEEDRKEQDGNQALQAYHEHRGKVEAEQHVIQLLSQGMQKLKYALEKMESALSHSRMDMFGGGSMADAMERSSLRKAEQAVAEARMQVLRAQRMSPFVGDLPDVDIAQGNIISDVVFDNIFTDMQFHDKIKASRESVRKCAAVMNQLGSDAKSRLNALEDELREKEGVLESTRLALQKEREAVFERVLGGQLSQTSSANSNAVEAPQGAKAIEAGLV</sequence>
<proteinExistence type="predicted"/>